<dbReference type="InterPro" id="IPR036259">
    <property type="entry name" value="MFS_trans_sf"/>
</dbReference>
<feature type="domain" description="Major facilitator superfamily (MFS) profile" evidence="7">
    <location>
        <begin position="10"/>
        <end position="253"/>
    </location>
</feature>
<dbReference type="Pfam" id="PF07690">
    <property type="entry name" value="MFS_1"/>
    <property type="match status" value="1"/>
</dbReference>
<organism evidence="8 9">
    <name type="scientific">Vibrio bivalvicida</name>
    <dbReference type="NCBI Taxonomy" id="1276888"/>
    <lineage>
        <taxon>Bacteria</taxon>
        <taxon>Pseudomonadati</taxon>
        <taxon>Pseudomonadota</taxon>
        <taxon>Gammaproteobacteria</taxon>
        <taxon>Vibrionales</taxon>
        <taxon>Vibrionaceae</taxon>
        <taxon>Vibrio</taxon>
        <taxon>Vibrio oreintalis group</taxon>
    </lineage>
</organism>
<evidence type="ECO:0000256" key="4">
    <source>
        <dbReference type="ARBA" id="ARBA00022989"/>
    </source>
</evidence>
<feature type="transmembrane region" description="Helical" evidence="6">
    <location>
        <begin position="7"/>
        <end position="24"/>
    </location>
</feature>
<protein>
    <submittedName>
        <fullName evidence="8">MFS transporter</fullName>
    </submittedName>
</protein>
<dbReference type="InterPro" id="IPR050375">
    <property type="entry name" value="MFS_TsgA-like"/>
</dbReference>
<evidence type="ECO:0000256" key="2">
    <source>
        <dbReference type="ARBA" id="ARBA00022475"/>
    </source>
</evidence>
<dbReference type="PANTHER" id="PTHR43702:SF3">
    <property type="entry name" value="PROTEIN TSGA"/>
    <property type="match status" value="1"/>
</dbReference>
<evidence type="ECO:0000256" key="6">
    <source>
        <dbReference type="SAM" id="Phobius"/>
    </source>
</evidence>
<sequence length="253" mass="27451">MSSKPNYTSSLVVLTSLFFMWGLITSLNDILIPHLRSSFSLSYFQASLVQFCFFFAYFVMSYPAGKIVSKFGYKQGIVLGLSIAAIGCLCFYPSSAMRSYPIFLISLFILASGLTLLQVSANPYVNLLGTPETAAKRLNLTQAFNSLGTAIGPMVGGMFILSTVVLTSEEKSALSPSELQAHLVNEASSVQIPYIVLTVALVLLAVVILMCKLPKLTSDKLEADTLLQGKLTQHKHLMFGVIGIFMYVGAEVS</sequence>
<dbReference type="Gene3D" id="1.20.1250.20">
    <property type="entry name" value="MFS general substrate transporter like domains"/>
    <property type="match status" value="1"/>
</dbReference>
<evidence type="ECO:0000259" key="7">
    <source>
        <dbReference type="PROSITE" id="PS50850"/>
    </source>
</evidence>
<name>A0ABV4MPM5_9VIBR</name>
<dbReference type="EMBL" id="JBGOOS010000058">
    <property type="protein sequence ID" value="MEZ8211519.1"/>
    <property type="molecule type" value="Genomic_DNA"/>
</dbReference>
<comment type="subcellular location">
    <subcellularLocation>
        <location evidence="1">Cell inner membrane</location>
        <topology evidence="1">Multi-pass membrane protein</topology>
    </subcellularLocation>
</comment>
<keyword evidence="9" id="KW-1185">Reference proteome</keyword>
<dbReference type="InterPro" id="IPR011701">
    <property type="entry name" value="MFS"/>
</dbReference>
<keyword evidence="5 6" id="KW-0472">Membrane</keyword>
<dbReference type="PANTHER" id="PTHR43702">
    <property type="entry name" value="L-FUCOSE-PROTON SYMPORTER"/>
    <property type="match status" value="1"/>
</dbReference>
<accession>A0ABV4MPM5</accession>
<feature type="transmembrane region" description="Helical" evidence="6">
    <location>
        <begin position="192"/>
        <end position="211"/>
    </location>
</feature>
<feature type="transmembrane region" description="Helical" evidence="6">
    <location>
        <begin position="76"/>
        <end position="94"/>
    </location>
</feature>
<comment type="caution">
    <text evidence="8">The sequence shown here is derived from an EMBL/GenBank/DDBJ whole genome shotgun (WGS) entry which is preliminary data.</text>
</comment>
<proteinExistence type="predicted"/>
<evidence type="ECO:0000313" key="8">
    <source>
        <dbReference type="EMBL" id="MEZ8211519.1"/>
    </source>
</evidence>
<evidence type="ECO:0000256" key="1">
    <source>
        <dbReference type="ARBA" id="ARBA00004429"/>
    </source>
</evidence>
<keyword evidence="3 6" id="KW-0812">Transmembrane</keyword>
<keyword evidence="2" id="KW-1003">Cell membrane</keyword>
<evidence type="ECO:0000313" key="9">
    <source>
        <dbReference type="Proteomes" id="UP001569151"/>
    </source>
</evidence>
<gene>
    <name evidence="8" type="ORF">ACED39_22410</name>
</gene>
<keyword evidence="4 6" id="KW-1133">Transmembrane helix</keyword>
<dbReference type="SUPFAM" id="SSF103473">
    <property type="entry name" value="MFS general substrate transporter"/>
    <property type="match status" value="1"/>
</dbReference>
<reference evidence="8 9" key="1">
    <citation type="submission" date="2024-06" db="EMBL/GenBank/DDBJ databases">
        <authorList>
            <person name="Steensen K."/>
            <person name="Seneca J."/>
            <person name="Bartlau N."/>
            <person name="Yu A.X."/>
            <person name="Polz M.F."/>
        </authorList>
    </citation>
    <scope>NUCLEOTIDE SEQUENCE [LARGE SCALE GENOMIC DNA]</scope>
    <source>
        <strain evidence="8 9">1F146</strain>
    </source>
</reference>
<dbReference type="PROSITE" id="PS50850">
    <property type="entry name" value="MFS"/>
    <property type="match status" value="1"/>
</dbReference>
<evidence type="ECO:0000256" key="5">
    <source>
        <dbReference type="ARBA" id="ARBA00023136"/>
    </source>
</evidence>
<dbReference type="InterPro" id="IPR020846">
    <property type="entry name" value="MFS_dom"/>
</dbReference>
<dbReference type="RefSeq" id="WP_371726553.1">
    <property type="nucleotide sequence ID" value="NZ_JBGOOS010000058.1"/>
</dbReference>
<dbReference type="Proteomes" id="UP001569151">
    <property type="component" value="Unassembled WGS sequence"/>
</dbReference>
<feature type="transmembrane region" description="Helical" evidence="6">
    <location>
        <begin position="146"/>
        <end position="166"/>
    </location>
</feature>
<feature type="transmembrane region" description="Helical" evidence="6">
    <location>
        <begin position="100"/>
        <end position="125"/>
    </location>
</feature>
<feature type="transmembrane region" description="Helical" evidence="6">
    <location>
        <begin position="44"/>
        <end position="64"/>
    </location>
</feature>
<evidence type="ECO:0000256" key="3">
    <source>
        <dbReference type="ARBA" id="ARBA00022692"/>
    </source>
</evidence>